<dbReference type="EMBL" id="BMQX01000041">
    <property type="protein sequence ID" value="GGQ33961.1"/>
    <property type="molecule type" value="Genomic_DNA"/>
</dbReference>
<sequence>MWMILLTGATGFVGRAVLSQLTSKPHSDIRTFGRSSSFSLELNEVYGLEHLQGDINGTSDYTSALCGVDIVIHSAALAHVMHSNNKNCDSYRDINFHGAVNLAKQSINAGVKRFVFISSIAVNGSFTNFQPFTIDSSANPESDFSKSKYDAETEIINIAADSGLEVVIVRPTLVYGSNAPGNFGILTKLITKTPLLPFGLTNNKRDFIAVQNLADLLITCAKHPNAGGHTFLASDGETVSIKDFTNAIAKGLNKKLIQLPVPVSLMFLAARIVGKKAMAEQLLGNLQVDSSNAQEVLGWVPPFTMEQAMASLSENKK</sequence>
<organism evidence="2 3">
    <name type="scientific">Shewanella litoralis</name>
    <dbReference type="NCBI Taxonomy" id="2282700"/>
    <lineage>
        <taxon>Bacteria</taxon>
        <taxon>Pseudomonadati</taxon>
        <taxon>Pseudomonadota</taxon>
        <taxon>Gammaproteobacteria</taxon>
        <taxon>Alteromonadales</taxon>
        <taxon>Shewanellaceae</taxon>
        <taxon>Shewanella</taxon>
    </lineage>
</organism>
<protein>
    <submittedName>
        <fullName evidence="2">Epimerase</fullName>
    </submittedName>
</protein>
<comment type="caution">
    <text evidence="2">The sequence shown here is derived from an EMBL/GenBank/DDBJ whole genome shotgun (WGS) entry which is preliminary data.</text>
</comment>
<evidence type="ECO:0000259" key="1">
    <source>
        <dbReference type="Pfam" id="PF01370"/>
    </source>
</evidence>
<dbReference type="Gene3D" id="3.40.50.720">
    <property type="entry name" value="NAD(P)-binding Rossmann-like Domain"/>
    <property type="match status" value="1"/>
</dbReference>
<proteinExistence type="predicted"/>
<reference evidence="3" key="1">
    <citation type="journal article" date="2019" name="Int. J. Syst. Evol. Microbiol.">
        <title>The Global Catalogue of Microorganisms (GCM) 10K type strain sequencing project: providing services to taxonomists for standard genome sequencing and annotation.</title>
        <authorList>
            <consortium name="The Broad Institute Genomics Platform"/>
            <consortium name="The Broad Institute Genome Sequencing Center for Infectious Disease"/>
            <person name="Wu L."/>
            <person name="Ma J."/>
        </authorList>
    </citation>
    <scope>NUCLEOTIDE SEQUENCE [LARGE SCALE GENOMIC DNA]</scope>
    <source>
        <strain evidence="3">JCM 32306</strain>
    </source>
</reference>
<dbReference type="InterPro" id="IPR001509">
    <property type="entry name" value="Epimerase_deHydtase"/>
</dbReference>
<dbReference type="SUPFAM" id="SSF51735">
    <property type="entry name" value="NAD(P)-binding Rossmann-fold domains"/>
    <property type="match status" value="1"/>
</dbReference>
<evidence type="ECO:0000313" key="3">
    <source>
        <dbReference type="Proteomes" id="UP000619118"/>
    </source>
</evidence>
<dbReference type="PANTHER" id="PTHR48079:SF6">
    <property type="entry name" value="NAD(P)-BINDING DOMAIN-CONTAINING PROTEIN-RELATED"/>
    <property type="match status" value="1"/>
</dbReference>
<dbReference type="Proteomes" id="UP000619118">
    <property type="component" value="Unassembled WGS sequence"/>
</dbReference>
<dbReference type="Pfam" id="PF01370">
    <property type="entry name" value="Epimerase"/>
    <property type="match status" value="1"/>
</dbReference>
<dbReference type="InterPro" id="IPR051783">
    <property type="entry name" value="NAD(P)-dependent_oxidoreduct"/>
</dbReference>
<feature type="domain" description="NAD-dependent epimerase/dehydratase" evidence="1">
    <location>
        <begin position="4"/>
        <end position="229"/>
    </location>
</feature>
<dbReference type="InterPro" id="IPR036291">
    <property type="entry name" value="NAD(P)-bd_dom_sf"/>
</dbReference>
<accession>A0ABQ2RLZ2</accession>
<dbReference type="PANTHER" id="PTHR48079">
    <property type="entry name" value="PROTEIN YEEZ"/>
    <property type="match status" value="1"/>
</dbReference>
<keyword evidence="3" id="KW-1185">Reference proteome</keyword>
<evidence type="ECO:0000313" key="2">
    <source>
        <dbReference type="EMBL" id="GGQ33961.1"/>
    </source>
</evidence>
<gene>
    <name evidence="2" type="ORF">GCM10009411_36710</name>
</gene>
<name>A0ABQ2RLZ2_9GAMM</name>